<gene>
    <name evidence="9 11" type="primary">gmhA</name>
    <name evidence="11" type="ORF">AB8B23_04640</name>
</gene>
<dbReference type="AlphaFoldDB" id="A0AB39VDJ2"/>
<feature type="binding site" evidence="9">
    <location>
        <position position="65"/>
    </location>
    <ligand>
        <name>substrate</name>
    </ligand>
</feature>
<evidence type="ECO:0000259" key="10">
    <source>
        <dbReference type="PROSITE" id="PS51464"/>
    </source>
</evidence>
<dbReference type="PANTHER" id="PTHR30390:SF7">
    <property type="entry name" value="PHOSPHOHEPTOSE ISOMERASE"/>
    <property type="match status" value="1"/>
</dbReference>
<dbReference type="Gene3D" id="3.40.50.10490">
    <property type="entry name" value="Glucose-6-phosphate isomerase like protein, domain 1"/>
    <property type="match status" value="1"/>
</dbReference>
<feature type="binding site" evidence="9">
    <location>
        <begin position="93"/>
        <end position="94"/>
    </location>
    <ligand>
        <name>substrate</name>
    </ligand>
</feature>
<comment type="subcellular location">
    <subcellularLocation>
        <location evidence="2 9">Cytoplasm</location>
    </subcellularLocation>
</comment>
<keyword evidence="8 9" id="KW-0119">Carbohydrate metabolism</keyword>
<dbReference type="InterPro" id="IPR001347">
    <property type="entry name" value="SIS_dom"/>
</dbReference>
<evidence type="ECO:0000256" key="6">
    <source>
        <dbReference type="ARBA" id="ARBA00022833"/>
    </source>
</evidence>
<feature type="binding site" evidence="9">
    <location>
        <position position="61"/>
    </location>
    <ligand>
        <name>Zn(2+)</name>
        <dbReference type="ChEBI" id="CHEBI:29105"/>
    </ligand>
</feature>
<evidence type="ECO:0000256" key="9">
    <source>
        <dbReference type="HAMAP-Rule" id="MF_00067"/>
    </source>
</evidence>
<dbReference type="InterPro" id="IPR050099">
    <property type="entry name" value="SIS_GmhA/DiaA_subfam"/>
</dbReference>
<sequence>MLKENIRNSYLTAFETVKAFVENEENIEKTEKIAQELALAYKNGKKSLIAGNGGSNCDAMHFAEEFTGRFRKDRRALPSISISDSSHITCVGNDYGFDFVFAKGVEAFGQEGDFFFGISTSGNSKNIIEAVKSAKERNLKTVALLGKDGGKLKGVCDYEFIIPGETSDRIQEVHMMILHIIIEGVERILFPENYSFLKTVKNKLISFFE</sequence>
<comment type="catalytic activity">
    <reaction evidence="1 9">
        <text>2 D-sedoheptulose 7-phosphate = D-glycero-alpha-D-manno-heptose 7-phosphate + D-glycero-beta-D-manno-heptose 7-phosphate</text>
        <dbReference type="Rhea" id="RHEA:27489"/>
        <dbReference type="ChEBI" id="CHEBI:57483"/>
        <dbReference type="ChEBI" id="CHEBI:60203"/>
        <dbReference type="ChEBI" id="CHEBI:60204"/>
        <dbReference type="EC" id="5.3.1.28"/>
    </reaction>
</comment>
<reference evidence="11" key="1">
    <citation type="submission" date="2024-07" db="EMBL/GenBank/DDBJ databases">
        <authorList>
            <person name="Li X.-J."/>
            <person name="Wang X."/>
        </authorList>
    </citation>
    <scope>NUCLEOTIDE SEQUENCE</scope>
    <source>
        <strain evidence="11">HSP-342</strain>
    </source>
</reference>
<dbReference type="GO" id="GO:0005737">
    <property type="term" value="C:cytoplasm"/>
    <property type="evidence" value="ECO:0007669"/>
    <property type="project" value="UniProtKB-SubCell"/>
</dbReference>
<dbReference type="EC" id="5.3.1.28" evidence="9"/>
<feature type="binding site" evidence="9">
    <location>
        <position position="171"/>
    </location>
    <ligand>
        <name>Zn(2+)</name>
        <dbReference type="ChEBI" id="CHEBI:29105"/>
    </ligand>
</feature>
<keyword evidence="5 9" id="KW-0479">Metal-binding</keyword>
<evidence type="ECO:0000256" key="4">
    <source>
        <dbReference type="ARBA" id="ARBA00022490"/>
    </source>
</evidence>
<evidence type="ECO:0000256" key="8">
    <source>
        <dbReference type="ARBA" id="ARBA00023277"/>
    </source>
</evidence>
<comment type="pathway">
    <text evidence="9">Carbohydrate biosynthesis; D-glycero-D-manno-heptose 7-phosphate biosynthesis; D-glycero-alpha-D-manno-heptose 7-phosphate and D-glycero-beta-D-manno-heptose 7-phosphate from sedoheptulose 7-phosphate: step 1/1.</text>
</comment>
<dbReference type="NCBIfam" id="TIGR00441">
    <property type="entry name" value="gmhA"/>
    <property type="match status" value="1"/>
</dbReference>
<feature type="binding site" evidence="9">
    <location>
        <position position="171"/>
    </location>
    <ligand>
        <name>substrate</name>
    </ligand>
</feature>
<dbReference type="Pfam" id="PF13580">
    <property type="entry name" value="SIS_2"/>
    <property type="match status" value="1"/>
</dbReference>
<comment type="similarity">
    <text evidence="3 9">Belongs to the SIS family. GmhA subfamily.</text>
</comment>
<comment type="cofactor">
    <cofactor evidence="9">
        <name>Zn(2+)</name>
        <dbReference type="ChEBI" id="CHEBI:29105"/>
    </cofactor>
    <text evidence="9">Binds 1 zinc ion per subunit.</text>
</comment>
<feature type="binding site" evidence="9">
    <location>
        <position position="179"/>
    </location>
    <ligand>
        <name>Zn(2+)</name>
        <dbReference type="ChEBI" id="CHEBI:29105"/>
    </ligand>
</feature>
<feature type="domain" description="SIS" evidence="10">
    <location>
        <begin position="37"/>
        <end position="191"/>
    </location>
</feature>
<evidence type="ECO:0000256" key="1">
    <source>
        <dbReference type="ARBA" id="ARBA00000348"/>
    </source>
</evidence>
<dbReference type="PANTHER" id="PTHR30390">
    <property type="entry name" value="SEDOHEPTULOSE 7-PHOSPHATE ISOMERASE / DNAA INITIATOR-ASSOCIATING FACTOR FOR REPLICATION INITIATION"/>
    <property type="match status" value="1"/>
</dbReference>
<dbReference type="EMBL" id="CP165646">
    <property type="protein sequence ID" value="XDU65447.1"/>
    <property type="molecule type" value="Genomic_DNA"/>
</dbReference>
<evidence type="ECO:0000256" key="7">
    <source>
        <dbReference type="ARBA" id="ARBA00023235"/>
    </source>
</evidence>
<organism evidence="11">
    <name type="scientific">Leptotrichia mesophila</name>
    <dbReference type="NCBI Taxonomy" id="3239303"/>
    <lineage>
        <taxon>Bacteria</taxon>
        <taxon>Fusobacteriati</taxon>
        <taxon>Fusobacteriota</taxon>
        <taxon>Fusobacteriia</taxon>
        <taxon>Fusobacteriales</taxon>
        <taxon>Leptotrichiaceae</taxon>
        <taxon>Leptotrichia</taxon>
    </lineage>
</organism>
<feature type="binding site" evidence="9">
    <location>
        <begin position="119"/>
        <end position="121"/>
    </location>
    <ligand>
        <name>substrate</name>
    </ligand>
</feature>
<dbReference type="GO" id="GO:1901135">
    <property type="term" value="P:carbohydrate derivative metabolic process"/>
    <property type="evidence" value="ECO:0007669"/>
    <property type="project" value="InterPro"/>
</dbReference>
<dbReference type="RefSeq" id="WP_021744100.1">
    <property type="nucleotide sequence ID" value="NZ_CP165646.1"/>
</dbReference>
<evidence type="ECO:0000256" key="5">
    <source>
        <dbReference type="ARBA" id="ARBA00022723"/>
    </source>
</evidence>
<proteinExistence type="inferred from homology"/>
<keyword evidence="7 9" id="KW-0413">Isomerase</keyword>
<dbReference type="CDD" id="cd05006">
    <property type="entry name" value="SIS_GmhA"/>
    <property type="match status" value="1"/>
</dbReference>
<feature type="binding site" evidence="9">
    <location>
        <position position="124"/>
    </location>
    <ligand>
        <name>substrate</name>
    </ligand>
</feature>
<evidence type="ECO:0000313" key="11">
    <source>
        <dbReference type="EMBL" id="XDU65447.1"/>
    </source>
</evidence>
<dbReference type="InterPro" id="IPR046348">
    <property type="entry name" value="SIS_dom_sf"/>
</dbReference>
<dbReference type="GO" id="GO:0005975">
    <property type="term" value="P:carbohydrate metabolic process"/>
    <property type="evidence" value="ECO:0007669"/>
    <property type="project" value="UniProtKB-UniRule"/>
</dbReference>
<comment type="function">
    <text evidence="9">Catalyzes the isomerization of sedoheptulose 7-phosphate in D-glycero-D-manno-heptose 7-phosphate.</text>
</comment>
<feature type="binding site" evidence="9">
    <location>
        <position position="65"/>
    </location>
    <ligand>
        <name>Zn(2+)</name>
        <dbReference type="ChEBI" id="CHEBI:29105"/>
    </ligand>
</feature>
<comment type="miscellaneous">
    <text evidence="9">The reaction produces a racemic mixture of D-glycero-alpha-D-manno-heptose 7-phosphate and D-glycero-beta-D-manno-heptose 7-phosphate.</text>
</comment>
<dbReference type="GO" id="GO:0008270">
    <property type="term" value="F:zinc ion binding"/>
    <property type="evidence" value="ECO:0007669"/>
    <property type="project" value="UniProtKB-UniRule"/>
</dbReference>
<dbReference type="PROSITE" id="PS51464">
    <property type="entry name" value="SIS"/>
    <property type="match status" value="1"/>
</dbReference>
<accession>A0AB39VDJ2</accession>
<evidence type="ECO:0000256" key="3">
    <source>
        <dbReference type="ARBA" id="ARBA00009894"/>
    </source>
</evidence>
<dbReference type="KEGG" id="lmes:AB8B23_04640"/>
<keyword evidence="6 9" id="KW-0862">Zinc</keyword>
<protein>
    <recommendedName>
        <fullName evidence="9">Phosphoheptose isomerase</fullName>
        <ecNumber evidence="9">5.3.1.28</ecNumber>
    </recommendedName>
    <alternativeName>
        <fullName evidence="9">Sedoheptulose 7-phosphate isomerase</fullName>
    </alternativeName>
</protein>
<keyword evidence="4 9" id="KW-0963">Cytoplasm</keyword>
<evidence type="ECO:0000256" key="2">
    <source>
        <dbReference type="ARBA" id="ARBA00004496"/>
    </source>
</evidence>
<feature type="binding site" evidence="9">
    <location>
        <begin position="52"/>
        <end position="54"/>
    </location>
    <ligand>
        <name>substrate</name>
    </ligand>
</feature>
<dbReference type="SUPFAM" id="SSF53697">
    <property type="entry name" value="SIS domain"/>
    <property type="match status" value="1"/>
</dbReference>
<dbReference type="GO" id="GO:0008968">
    <property type="term" value="F:D-sedoheptulose 7-phosphate isomerase activity"/>
    <property type="evidence" value="ECO:0007669"/>
    <property type="project" value="UniProtKB-UniRule"/>
</dbReference>
<dbReference type="GO" id="GO:0097367">
    <property type="term" value="F:carbohydrate derivative binding"/>
    <property type="evidence" value="ECO:0007669"/>
    <property type="project" value="InterPro"/>
</dbReference>
<dbReference type="InterPro" id="IPR035461">
    <property type="entry name" value="GmhA/DiaA"/>
</dbReference>
<dbReference type="InterPro" id="IPR004515">
    <property type="entry name" value="Phosphoheptose_Isoase"/>
</dbReference>
<dbReference type="HAMAP" id="MF_00067">
    <property type="entry name" value="GmhA"/>
    <property type="match status" value="1"/>
</dbReference>
<name>A0AB39VDJ2_9FUSO</name>